<keyword evidence="8 10" id="KW-0675">Receptor</keyword>
<feature type="transmembrane region" description="Helical" evidence="10">
    <location>
        <begin position="49"/>
        <end position="74"/>
    </location>
</feature>
<dbReference type="InterPro" id="IPR004117">
    <property type="entry name" value="7tm6_olfct_rcpt"/>
</dbReference>
<dbReference type="GO" id="GO:0005549">
    <property type="term" value="F:odorant binding"/>
    <property type="evidence" value="ECO:0007669"/>
    <property type="project" value="InterPro"/>
</dbReference>
<feature type="transmembrane region" description="Helical" evidence="10">
    <location>
        <begin position="296"/>
        <end position="317"/>
    </location>
</feature>
<keyword evidence="9 10" id="KW-0807">Transducer</keyword>
<dbReference type="AlphaFoldDB" id="A0A2I4PH78"/>
<comment type="similarity">
    <text evidence="10">Belongs to the insect chemoreceptor superfamily. Heteromeric odorant receptor channel (TC 1.A.69) family.</text>
</comment>
<evidence type="ECO:0000256" key="6">
    <source>
        <dbReference type="ARBA" id="ARBA00022989"/>
    </source>
</evidence>
<evidence type="ECO:0000256" key="3">
    <source>
        <dbReference type="ARBA" id="ARBA00022606"/>
    </source>
</evidence>
<protein>
    <recommendedName>
        <fullName evidence="10">Odorant receptor</fullName>
    </recommendedName>
</protein>
<evidence type="ECO:0000256" key="10">
    <source>
        <dbReference type="RuleBase" id="RU351113"/>
    </source>
</evidence>
<reference evidence="11" key="1">
    <citation type="submission" date="2016-01" db="EMBL/GenBank/DDBJ databases">
        <title>Candidate chemosensory genes identified in Adelphocoris lineolatus (Goeze) (Hemiptera: Miridae) by antennal transcriptome analysis.</title>
        <authorList>
            <person name="Xiao Y."/>
        </authorList>
    </citation>
    <scope>NUCLEOTIDE SEQUENCE</scope>
</reference>
<feature type="transmembrane region" description="Helical" evidence="10">
    <location>
        <begin position="80"/>
        <end position="99"/>
    </location>
</feature>
<evidence type="ECO:0000313" key="11">
    <source>
        <dbReference type="EMBL" id="APZ81503.1"/>
    </source>
</evidence>
<keyword evidence="3 10" id="KW-0716">Sensory transduction</keyword>
<evidence type="ECO:0000256" key="2">
    <source>
        <dbReference type="ARBA" id="ARBA00022475"/>
    </source>
</evidence>
<feature type="transmembrane region" description="Helical" evidence="10">
    <location>
        <begin position="195"/>
        <end position="216"/>
    </location>
</feature>
<keyword evidence="7 10" id="KW-0472">Membrane</keyword>
<keyword evidence="2" id="KW-1003">Cell membrane</keyword>
<sequence>MDRPSDPTRSNGPKFKAFDRLEKWQRSGYKLLLYGMSAKRFMKSSSQRAVVYLVVVMTLGLYSLHELIAALFFSRSLLEGISHAYIMTYILTFLIQWFYMLQHVRSFHENEIYLEKFESTQAHSSFADHILDRNMKDFLKYIMFCAGWWATNNFTHLIGPLIEFSLAFIRTGEFIQISLLPQVFDLPKWGQVAMYIHNAVMTFSFFMYCGANSLILGTRVLKVKTQCDILNEALRNDHGVESNIKAFIKDHIVILRAAKMLNGELADLNLVIFTGSYMEIATQMFTLTLFEPSGVYFFAVAFDFGSIFLITATQCWLSSTLTIALDTVSDGVYDTEWYGRDKNHALNVLIMLQMAQQEKSHRIWFNSFKIDRSAALSLLQSSYAVYTFLMIVQSN</sequence>
<name>A0A2I4PH78_ADELI</name>
<dbReference type="GO" id="GO:0007165">
    <property type="term" value="P:signal transduction"/>
    <property type="evidence" value="ECO:0007669"/>
    <property type="project" value="UniProtKB-KW"/>
</dbReference>
<organism evidence="11">
    <name type="scientific">Adelphocoris lineolatus</name>
    <name type="common">Alfalfa plant bug</name>
    <dbReference type="NCBI Taxonomy" id="236346"/>
    <lineage>
        <taxon>Eukaryota</taxon>
        <taxon>Metazoa</taxon>
        <taxon>Ecdysozoa</taxon>
        <taxon>Arthropoda</taxon>
        <taxon>Hexapoda</taxon>
        <taxon>Insecta</taxon>
        <taxon>Pterygota</taxon>
        <taxon>Neoptera</taxon>
        <taxon>Paraneoptera</taxon>
        <taxon>Hemiptera</taxon>
        <taxon>Heteroptera</taxon>
        <taxon>Panheteroptera</taxon>
        <taxon>Cimicomorpha</taxon>
        <taxon>Miridae</taxon>
        <taxon>Mirini</taxon>
        <taxon>Adelphocoris</taxon>
    </lineage>
</organism>
<comment type="subcellular location">
    <subcellularLocation>
        <location evidence="1 10">Cell membrane</location>
        <topology evidence="1 10">Multi-pass membrane protein</topology>
    </subcellularLocation>
</comment>
<keyword evidence="4 10" id="KW-0812">Transmembrane</keyword>
<dbReference type="GO" id="GO:0005886">
    <property type="term" value="C:plasma membrane"/>
    <property type="evidence" value="ECO:0007669"/>
    <property type="project" value="UniProtKB-SubCell"/>
</dbReference>
<evidence type="ECO:0000256" key="8">
    <source>
        <dbReference type="ARBA" id="ARBA00023170"/>
    </source>
</evidence>
<evidence type="ECO:0000256" key="7">
    <source>
        <dbReference type="ARBA" id="ARBA00023136"/>
    </source>
</evidence>
<keyword evidence="6 10" id="KW-1133">Transmembrane helix</keyword>
<feature type="transmembrane region" description="Helical" evidence="10">
    <location>
        <begin position="141"/>
        <end position="162"/>
    </location>
</feature>
<dbReference type="EMBL" id="KU523681">
    <property type="protein sequence ID" value="APZ81503.1"/>
    <property type="molecule type" value="mRNA"/>
</dbReference>
<dbReference type="PANTHER" id="PTHR21137">
    <property type="entry name" value="ODORANT RECEPTOR"/>
    <property type="match status" value="1"/>
</dbReference>
<evidence type="ECO:0000256" key="4">
    <source>
        <dbReference type="ARBA" id="ARBA00022692"/>
    </source>
</evidence>
<feature type="transmembrane region" description="Helical" evidence="10">
    <location>
        <begin position="268"/>
        <end position="290"/>
    </location>
</feature>
<dbReference type="PANTHER" id="PTHR21137:SF35">
    <property type="entry name" value="ODORANT RECEPTOR 19A-RELATED"/>
    <property type="match status" value="1"/>
</dbReference>
<accession>A0A2I4PH78</accession>
<keyword evidence="5 10" id="KW-0552">Olfaction</keyword>
<dbReference type="Pfam" id="PF02949">
    <property type="entry name" value="7tm_6"/>
    <property type="match status" value="1"/>
</dbReference>
<comment type="caution">
    <text evidence="10">Lacks conserved residue(s) required for the propagation of feature annotation.</text>
</comment>
<evidence type="ECO:0000256" key="9">
    <source>
        <dbReference type="ARBA" id="ARBA00023224"/>
    </source>
</evidence>
<evidence type="ECO:0000256" key="1">
    <source>
        <dbReference type="ARBA" id="ARBA00004651"/>
    </source>
</evidence>
<dbReference type="GO" id="GO:0004984">
    <property type="term" value="F:olfactory receptor activity"/>
    <property type="evidence" value="ECO:0007669"/>
    <property type="project" value="InterPro"/>
</dbReference>
<evidence type="ECO:0000256" key="5">
    <source>
        <dbReference type="ARBA" id="ARBA00022725"/>
    </source>
</evidence>
<proteinExistence type="evidence at transcript level"/>